<dbReference type="Pfam" id="PF19564">
    <property type="entry name" value="DUF6086"/>
    <property type="match status" value="1"/>
</dbReference>
<dbReference type="AlphaFoldDB" id="A0A366E3N9"/>
<dbReference type="OrthoDB" id="3475539at2"/>
<organism evidence="1 2">
    <name type="scientific">Nocardia puris</name>
    <dbReference type="NCBI Taxonomy" id="208602"/>
    <lineage>
        <taxon>Bacteria</taxon>
        <taxon>Bacillati</taxon>
        <taxon>Actinomycetota</taxon>
        <taxon>Actinomycetes</taxon>
        <taxon>Mycobacteriales</taxon>
        <taxon>Nocardiaceae</taxon>
        <taxon>Nocardia</taxon>
    </lineage>
</organism>
<reference evidence="1 2" key="1">
    <citation type="submission" date="2018-06" db="EMBL/GenBank/DDBJ databases">
        <title>Genomic Encyclopedia of Type Strains, Phase IV (KMG-IV): sequencing the most valuable type-strain genomes for metagenomic binning, comparative biology and taxonomic classification.</title>
        <authorList>
            <person name="Goeker M."/>
        </authorList>
    </citation>
    <scope>NUCLEOTIDE SEQUENCE [LARGE SCALE GENOMIC DNA]</scope>
    <source>
        <strain evidence="1 2">DSM 44599</strain>
    </source>
</reference>
<keyword evidence="2" id="KW-1185">Reference proteome</keyword>
<protein>
    <submittedName>
        <fullName evidence="1">Uncharacterized protein</fullName>
    </submittedName>
</protein>
<dbReference type="Proteomes" id="UP000252586">
    <property type="component" value="Unassembled WGS sequence"/>
</dbReference>
<dbReference type="EMBL" id="QNRE01000001">
    <property type="protein sequence ID" value="RBO96990.1"/>
    <property type="molecule type" value="Genomic_DNA"/>
</dbReference>
<proteinExistence type="predicted"/>
<evidence type="ECO:0000313" key="1">
    <source>
        <dbReference type="EMBL" id="RBO96990.1"/>
    </source>
</evidence>
<evidence type="ECO:0000313" key="2">
    <source>
        <dbReference type="Proteomes" id="UP000252586"/>
    </source>
</evidence>
<dbReference type="InterPro" id="IPR045732">
    <property type="entry name" value="DUF6086"/>
</dbReference>
<gene>
    <name evidence="1" type="ORF">DFR74_1011009</name>
</gene>
<comment type="caution">
    <text evidence="1">The sequence shown here is derived from an EMBL/GenBank/DDBJ whole genome shotgun (WGS) entry which is preliminary data.</text>
</comment>
<dbReference type="RefSeq" id="WP_067510453.1">
    <property type="nucleotide sequence ID" value="NZ_CP107943.1"/>
</dbReference>
<sequence length="117" mass="12881">MSYVFDVGGETVWSPALRVGDLYVRAALNIADVLGVPSGLTAEAEDLWQIDIDAFEGLITAVREVYFTRHHEIQRALLAGVLGPAIVMLDRAGRPIEPRSTAERDFAAWARTLSMPR</sequence>
<accession>A0A366E3N9</accession>
<name>A0A366E3N9_9NOCA</name>